<dbReference type="AlphaFoldDB" id="A0A2I0B1K2"/>
<dbReference type="EMBL" id="KZ451927">
    <property type="protein sequence ID" value="PKA61677.1"/>
    <property type="molecule type" value="Genomic_DNA"/>
</dbReference>
<organism evidence="2 3">
    <name type="scientific">Apostasia shenzhenica</name>
    <dbReference type="NCBI Taxonomy" id="1088818"/>
    <lineage>
        <taxon>Eukaryota</taxon>
        <taxon>Viridiplantae</taxon>
        <taxon>Streptophyta</taxon>
        <taxon>Embryophyta</taxon>
        <taxon>Tracheophyta</taxon>
        <taxon>Spermatophyta</taxon>
        <taxon>Magnoliopsida</taxon>
        <taxon>Liliopsida</taxon>
        <taxon>Asparagales</taxon>
        <taxon>Orchidaceae</taxon>
        <taxon>Apostasioideae</taxon>
        <taxon>Apostasia</taxon>
    </lineage>
</organism>
<accession>A0A2I0B1K2</accession>
<evidence type="ECO:0000256" key="1">
    <source>
        <dbReference type="SAM" id="MobiDB-lite"/>
    </source>
</evidence>
<protein>
    <submittedName>
        <fullName evidence="2">Uncharacterized protein</fullName>
    </submittedName>
</protein>
<dbReference type="Proteomes" id="UP000236161">
    <property type="component" value="Unassembled WGS sequence"/>
</dbReference>
<sequence>MLHLDQRHLIQSVHVEARVAPTSRALMSNKEDTTSNSKRRKTTPERSHRINKGQSGTEDHNS</sequence>
<feature type="region of interest" description="Disordered" evidence="1">
    <location>
        <begin position="21"/>
        <end position="62"/>
    </location>
</feature>
<evidence type="ECO:0000313" key="2">
    <source>
        <dbReference type="EMBL" id="PKA61677.1"/>
    </source>
</evidence>
<proteinExistence type="predicted"/>
<evidence type="ECO:0000313" key="3">
    <source>
        <dbReference type="Proteomes" id="UP000236161"/>
    </source>
</evidence>
<keyword evidence="3" id="KW-1185">Reference proteome</keyword>
<reference evidence="2 3" key="1">
    <citation type="journal article" date="2017" name="Nature">
        <title>The Apostasia genome and the evolution of orchids.</title>
        <authorList>
            <person name="Zhang G.Q."/>
            <person name="Liu K.W."/>
            <person name="Li Z."/>
            <person name="Lohaus R."/>
            <person name="Hsiao Y.Y."/>
            <person name="Niu S.C."/>
            <person name="Wang J.Y."/>
            <person name="Lin Y.C."/>
            <person name="Xu Q."/>
            <person name="Chen L.J."/>
            <person name="Yoshida K."/>
            <person name="Fujiwara S."/>
            <person name="Wang Z.W."/>
            <person name="Zhang Y.Q."/>
            <person name="Mitsuda N."/>
            <person name="Wang M."/>
            <person name="Liu G.H."/>
            <person name="Pecoraro L."/>
            <person name="Huang H.X."/>
            <person name="Xiao X.J."/>
            <person name="Lin M."/>
            <person name="Wu X.Y."/>
            <person name="Wu W.L."/>
            <person name="Chen Y.Y."/>
            <person name="Chang S.B."/>
            <person name="Sakamoto S."/>
            <person name="Ohme-Takagi M."/>
            <person name="Yagi M."/>
            <person name="Zeng S.J."/>
            <person name="Shen C.Y."/>
            <person name="Yeh C.M."/>
            <person name="Luo Y.B."/>
            <person name="Tsai W.C."/>
            <person name="Van de Peer Y."/>
            <person name="Liu Z.J."/>
        </authorList>
    </citation>
    <scope>NUCLEOTIDE SEQUENCE [LARGE SCALE GENOMIC DNA]</scope>
    <source>
        <strain evidence="3">cv. Shenzhen</strain>
        <tissue evidence="2">Stem</tissue>
    </source>
</reference>
<gene>
    <name evidence="2" type="ORF">AXF42_Ash018658</name>
</gene>
<name>A0A2I0B1K2_9ASPA</name>